<dbReference type="InterPro" id="IPR047199">
    <property type="entry name" value="CorA-like"/>
</dbReference>
<evidence type="ECO:0000256" key="4">
    <source>
        <dbReference type="ARBA" id="ARBA00022989"/>
    </source>
</evidence>
<dbReference type="Gene3D" id="1.20.58.340">
    <property type="entry name" value="Magnesium transport protein CorA, transmembrane region"/>
    <property type="match status" value="2"/>
</dbReference>
<reference evidence="8" key="1">
    <citation type="submission" date="2016-09" db="EMBL/GenBank/DDBJ databases">
        <title>Draft genome sequence of a novel species of the family Streptococcaceae isolated from flowers.</title>
        <authorList>
            <person name="Chuah L.-O."/>
            <person name="Yap K.-P."/>
            <person name="Thong K.L."/>
            <person name="Liong M.T."/>
            <person name="Ahmad R."/>
            <person name="Rusul G."/>
        </authorList>
    </citation>
    <scope>NUCLEOTIDE SEQUENCE [LARGE SCALE GENOMIC DNA]</scope>
    <source>
        <strain evidence="8">DF1</strain>
    </source>
</reference>
<dbReference type="STRING" id="1859473.BG261_10830"/>
<evidence type="ECO:0000256" key="3">
    <source>
        <dbReference type="ARBA" id="ARBA00022692"/>
    </source>
</evidence>
<dbReference type="PANTHER" id="PTHR47891:SF1">
    <property type="entry name" value="CORA-MAGNESIUM AND COBALT TRANSPORTER"/>
    <property type="match status" value="1"/>
</dbReference>
<evidence type="ECO:0000313" key="8">
    <source>
        <dbReference type="Proteomes" id="UP000178622"/>
    </source>
</evidence>
<feature type="transmembrane region" description="Helical" evidence="6">
    <location>
        <begin position="247"/>
        <end position="266"/>
    </location>
</feature>
<dbReference type="EMBL" id="MKIR01000006">
    <property type="protein sequence ID" value="OFI49763.1"/>
    <property type="molecule type" value="Genomic_DNA"/>
</dbReference>
<comment type="caution">
    <text evidence="7">The sequence shown here is derived from an EMBL/GenBank/DDBJ whole genome shotgun (WGS) entry which is preliminary data.</text>
</comment>
<dbReference type="InterPro" id="IPR045863">
    <property type="entry name" value="CorA_TM1_TM2"/>
</dbReference>
<evidence type="ECO:0000313" key="7">
    <source>
        <dbReference type="EMBL" id="OFI49763.1"/>
    </source>
</evidence>
<dbReference type="GO" id="GO:0016020">
    <property type="term" value="C:membrane"/>
    <property type="evidence" value="ECO:0007669"/>
    <property type="project" value="UniProtKB-SubCell"/>
</dbReference>
<organism evidence="7 8">
    <name type="scientific">Floricoccus tropicus</name>
    <dbReference type="NCBI Taxonomy" id="1859473"/>
    <lineage>
        <taxon>Bacteria</taxon>
        <taxon>Bacillati</taxon>
        <taxon>Bacillota</taxon>
        <taxon>Bacilli</taxon>
        <taxon>Lactobacillales</taxon>
        <taxon>Streptococcaceae</taxon>
        <taxon>Floricoccus</taxon>
    </lineage>
</organism>
<dbReference type="SUPFAM" id="SSF144083">
    <property type="entry name" value="Magnesium transport protein CorA, transmembrane region"/>
    <property type="match status" value="1"/>
</dbReference>
<keyword evidence="8" id="KW-1185">Reference proteome</keyword>
<keyword evidence="5 6" id="KW-0472">Membrane</keyword>
<protein>
    <submittedName>
        <fullName evidence="7">Magnesium transporter CorA</fullName>
    </submittedName>
</protein>
<dbReference type="Pfam" id="PF01544">
    <property type="entry name" value="CorA"/>
    <property type="match status" value="1"/>
</dbReference>
<dbReference type="SUPFAM" id="SSF143865">
    <property type="entry name" value="CorA soluble domain-like"/>
    <property type="match status" value="1"/>
</dbReference>
<dbReference type="RefSeq" id="WP_070791803.1">
    <property type="nucleotide sequence ID" value="NZ_MKIR01000006.1"/>
</dbReference>
<dbReference type="InterPro" id="IPR045861">
    <property type="entry name" value="CorA_cytoplasmic_dom"/>
</dbReference>
<evidence type="ECO:0000256" key="6">
    <source>
        <dbReference type="SAM" id="Phobius"/>
    </source>
</evidence>
<comment type="subcellular location">
    <subcellularLocation>
        <location evidence="1">Membrane</location>
        <topology evidence="1">Multi-pass membrane protein</topology>
    </subcellularLocation>
</comment>
<evidence type="ECO:0000256" key="5">
    <source>
        <dbReference type="ARBA" id="ARBA00023136"/>
    </source>
</evidence>
<feature type="transmembrane region" description="Helical" evidence="6">
    <location>
        <begin position="278"/>
        <end position="298"/>
    </location>
</feature>
<dbReference type="Gene3D" id="3.30.460.20">
    <property type="entry name" value="CorA soluble domain-like"/>
    <property type="match status" value="1"/>
</dbReference>
<dbReference type="InterPro" id="IPR002523">
    <property type="entry name" value="MgTranspt_CorA/ZnTranspt_ZntB"/>
</dbReference>
<dbReference type="CDD" id="cd12827">
    <property type="entry name" value="EcCorA_ZntB-like_u2"/>
    <property type="match status" value="1"/>
</dbReference>
<name>A0A1E8GQ70_9LACT</name>
<evidence type="ECO:0000256" key="2">
    <source>
        <dbReference type="ARBA" id="ARBA00009765"/>
    </source>
</evidence>
<dbReference type="PANTHER" id="PTHR47891">
    <property type="entry name" value="TRANSPORTER-RELATED"/>
    <property type="match status" value="1"/>
</dbReference>
<sequence>MIKKTLFNDGKASWINIQTDDLDAAAMSKLYKEYDIDDEILMYSLDKNERAHIEYNDKSNTLVLIYNVANINKTDNHYETVPMAFLAKNNSLVTLTNKKNNYIAERMNDYILDHEDVSAFKFLFAALFMVSDAFFPLIEEMDTERKLLNDRIREKTTKQNLFALSDLETGIVYMLSASKQNAVLLEQLKAHSIFRALDDIEREQLEDASIEAKQLVEMTNITSEILSQLSATYNNVLNNNLNDTMKILTVLSILLTIPTIITGFFGMNMPLPLENNPMGWIITIAISVAIWFALSWILNKVMEK</sequence>
<keyword evidence="4 6" id="KW-1133">Transmembrane helix</keyword>
<dbReference type="GO" id="GO:0046873">
    <property type="term" value="F:metal ion transmembrane transporter activity"/>
    <property type="evidence" value="ECO:0007669"/>
    <property type="project" value="InterPro"/>
</dbReference>
<comment type="similarity">
    <text evidence="2">Belongs to the CorA metal ion transporter (MIT) (TC 1.A.35) family.</text>
</comment>
<proteinExistence type="inferred from homology"/>
<gene>
    <name evidence="7" type="ORF">BG261_10830</name>
</gene>
<keyword evidence="3 6" id="KW-0812">Transmembrane</keyword>
<dbReference type="AlphaFoldDB" id="A0A1E8GQ70"/>
<accession>A0A1E8GQ70</accession>
<evidence type="ECO:0000256" key="1">
    <source>
        <dbReference type="ARBA" id="ARBA00004141"/>
    </source>
</evidence>
<dbReference type="Proteomes" id="UP000178622">
    <property type="component" value="Unassembled WGS sequence"/>
</dbReference>
<dbReference type="OrthoDB" id="9803416at2"/>